<feature type="region of interest" description="Disordered" evidence="1">
    <location>
        <begin position="141"/>
        <end position="173"/>
    </location>
</feature>
<evidence type="ECO:0000313" key="3">
    <source>
        <dbReference type="Proteomes" id="UP000325081"/>
    </source>
</evidence>
<evidence type="ECO:0000313" key="2">
    <source>
        <dbReference type="EMBL" id="GER43424.1"/>
    </source>
</evidence>
<reference evidence="3" key="1">
    <citation type="journal article" date="2019" name="Curr. Biol.">
        <title>Genome Sequence of Striga asiatica Provides Insight into the Evolution of Plant Parasitism.</title>
        <authorList>
            <person name="Yoshida S."/>
            <person name="Kim S."/>
            <person name="Wafula E.K."/>
            <person name="Tanskanen J."/>
            <person name="Kim Y.M."/>
            <person name="Honaas L."/>
            <person name="Yang Z."/>
            <person name="Spallek T."/>
            <person name="Conn C.E."/>
            <person name="Ichihashi Y."/>
            <person name="Cheong K."/>
            <person name="Cui S."/>
            <person name="Der J.P."/>
            <person name="Gundlach H."/>
            <person name="Jiao Y."/>
            <person name="Hori C."/>
            <person name="Ishida J.K."/>
            <person name="Kasahara H."/>
            <person name="Kiba T."/>
            <person name="Kim M.S."/>
            <person name="Koo N."/>
            <person name="Laohavisit A."/>
            <person name="Lee Y.H."/>
            <person name="Lumba S."/>
            <person name="McCourt P."/>
            <person name="Mortimer J.C."/>
            <person name="Mutuku J.M."/>
            <person name="Nomura T."/>
            <person name="Sasaki-Sekimoto Y."/>
            <person name="Seto Y."/>
            <person name="Wang Y."/>
            <person name="Wakatake T."/>
            <person name="Sakakibara H."/>
            <person name="Demura T."/>
            <person name="Yamaguchi S."/>
            <person name="Yoneyama K."/>
            <person name="Manabe R.I."/>
            <person name="Nelson D.C."/>
            <person name="Schulman A.H."/>
            <person name="Timko M.P."/>
            <person name="dePamphilis C.W."/>
            <person name="Choi D."/>
            <person name="Shirasu K."/>
        </authorList>
    </citation>
    <scope>NUCLEOTIDE SEQUENCE [LARGE SCALE GENOMIC DNA]</scope>
    <source>
        <strain evidence="3">cv. UVA1</strain>
    </source>
</reference>
<accession>A0A5A7QEE5</accession>
<gene>
    <name evidence="2" type="ORF">STAS_20276</name>
</gene>
<comment type="caution">
    <text evidence="2">The sequence shown here is derived from an EMBL/GenBank/DDBJ whole genome shotgun (WGS) entry which is preliminary data.</text>
</comment>
<sequence>MACDGKESDGERLKKDRTNGLNPLLVTAARCWRRGSRAAEEGSSGILLCPDLRGPKDVVSDGDLIEGKRKIWKENTIPSLGGLGLNAAGATPNLHTFKVHHVLSDFSHHAISDNLPAKKHMLPSADLLGARLYYLLPLTVPPPPKKPANENQSKKRVRFSEDVKSGSDGPAEVAAPAGTVRIKLVISKQELRAMLSQEEVLVD</sequence>
<dbReference type="Proteomes" id="UP000325081">
    <property type="component" value="Unassembled WGS sequence"/>
</dbReference>
<dbReference type="EMBL" id="BKCP01006626">
    <property type="protein sequence ID" value="GER43424.1"/>
    <property type="molecule type" value="Genomic_DNA"/>
</dbReference>
<dbReference type="PANTHER" id="PTHR33148">
    <property type="entry name" value="PLASTID MOVEMENT IMPAIRED PROTEIN-RELATED"/>
    <property type="match status" value="1"/>
</dbReference>
<proteinExistence type="predicted"/>
<protein>
    <submittedName>
        <fullName evidence="2">NAD(P)H-quinone oxidoreductase subunit 1</fullName>
    </submittedName>
</protein>
<name>A0A5A7QEE5_STRAF</name>
<keyword evidence="3" id="KW-1185">Reference proteome</keyword>
<evidence type="ECO:0000256" key="1">
    <source>
        <dbReference type="SAM" id="MobiDB-lite"/>
    </source>
</evidence>
<dbReference type="AlphaFoldDB" id="A0A5A7QEE5"/>
<dbReference type="PANTHER" id="PTHR33148:SF46">
    <property type="entry name" value="EMB|CAB85509.1"/>
    <property type="match status" value="1"/>
</dbReference>
<dbReference type="OrthoDB" id="1688863at2759"/>
<organism evidence="2 3">
    <name type="scientific">Striga asiatica</name>
    <name type="common">Asiatic witchweed</name>
    <name type="synonym">Buchnera asiatica</name>
    <dbReference type="NCBI Taxonomy" id="4170"/>
    <lineage>
        <taxon>Eukaryota</taxon>
        <taxon>Viridiplantae</taxon>
        <taxon>Streptophyta</taxon>
        <taxon>Embryophyta</taxon>
        <taxon>Tracheophyta</taxon>
        <taxon>Spermatophyta</taxon>
        <taxon>Magnoliopsida</taxon>
        <taxon>eudicotyledons</taxon>
        <taxon>Gunneridae</taxon>
        <taxon>Pentapetalae</taxon>
        <taxon>asterids</taxon>
        <taxon>lamiids</taxon>
        <taxon>Lamiales</taxon>
        <taxon>Orobanchaceae</taxon>
        <taxon>Buchnereae</taxon>
        <taxon>Striga</taxon>
    </lineage>
</organism>